<dbReference type="OrthoDB" id="9782926at2"/>
<dbReference type="GO" id="GO:0016020">
    <property type="term" value="C:membrane"/>
    <property type="evidence" value="ECO:0007669"/>
    <property type="project" value="GOC"/>
</dbReference>
<evidence type="ECO:0000259" key="6">
    <source>
        <dbReference type="Pfam" id="PF13720"/>
    </source>
</evidence>
<dbReference type="PANTHER" id="PTHR43480">
    <property type="entry name" value="ACYL-[ACYL-CARRIER-PROTEIN]--UDP-N-ACETYLGLUCOSAMINE O-ACYLTRANSFERASE"/>
    <property type="match status" value="1"/>
</dbReference>
<dbReference type="SUPFAM" id="SSF51161">
    <property type="entry name" value="Trimeric LpxA-like enzymes"/>
    <property type="match status" value="1"/>
</dbReference>
<dbReference type="RefSeq" id="WP_133955491.1">
    <property type="nucleotide sequence ID" value="NZ_SORI01000001.1"/>
</dbReference>
<sequence length="277" mass="29202">MSFIHPTALVSPGAELGEDVTVGPYCIVQNHVKIGNGTVLSSFVTLLDFVEIGGNCRIAQNAVIGGEPQDHGFKGEESWVRIGSDVIIRENVTIHRSTGEGTATEVGDGCFIMEGVHLGHNVVIGKNVTMANKVGMAGFSSVGDGAVLGGMAGVHQFVRVGKLCMIGGLSKIVKDIPPFLMADGHPAGIFSLNKVGMRRAGYDGPARAAVKSFYDRLFHGGLPFRKSLEQLAASEEGMSGAAREIVEFCTGSKRGVSLWHRHHRGGEDGHDDQAPGA</sequence>
<keyword evidence="4" id="KW-0443">Lipid metabolism</keyword>
<keyword evidence="1" id="KW-0444">Lipid biosynthesis</keyword>
<dbReference type="InterPro" id="IPR010137">
    <property type="entry name" value="Lipid_A_LpxA"/>
</dbReference>
<evidence type="ECO:0000313" key="7">
    <source>
        <dbReference type="EMBL" id="TDY65093.1"/>
    </source>
</evidence>
<dbReference type="InterPro" id="IPR011004">
    <property type="entry name" value="Trimer_LpxA-like_sf"/>
</dbReference>
<dbReference type="Pfam" id="PF13720">
    <property type="entry name" value="Acetyltransf_11"/>
    <property type="match status" value="1"/>
</dbReference>
<dbReference type="PIRSF" id="PIRSF000456">
    <property type="entry name" value="UDP-GlcNAc_acltr"/>
    <property type="match status" value="1"/>
</dbReference>
<comment type="caution">
    <text evidence="7">The sequence shown here is derived from an EMBL/GenBank/DDBJ whole genome shotgun (WGS) entry which is preliminary data.</text>
</comment>
<keyword evidence="3 7" id="KW-0808">Transferase</keyword>
<organism evidence="7 8">
    <name type="scientific">Aminivibrio pyruvatiphilus</name>
    <dbReference type="NCBI Taxonomy" id="1005740"/>
    <lineage>
        <taxon>Bacteria</taxon>
        <taxon>Thermotogati</taxon>
        <taxon>Synergistota</taxon>
        <taxon>Synergistia</taxon>
        <taxon>Synergistales</taxon>
        <taxon>Aminobacteriaceae</taxon>
        <taxon>Aminivibrio</taxon>
    </lineage>
</organism>
<gene>
    <name evidence="7" type="ORF">C8D99_101243</name>
</gene>
<evidence type="ECO:0000313" key="8">
    <source>
        <dbReference type="Proteomes" id="UP000295066"/>
    </source>
</evidence>
<dbReference type="InterPro" id="IPR037157">
    <property type="entry name" value="Acetyltransf_C_sf"/>
</dbReference>
<accession>A0A4R8MGH6</accession>
<dbReference type="Pfam" id="PF00132">
    <property type="entry name" value="Hexapep"/>
    <property type="match status" value="2"/>
</dbReference>
<feature type="domain" description="UDP N-acetylglucosamine O-acyltransferase C-terminal" evidence="6">
    <location>
        <begin position="175"/>
        <end position="256"/>
    </location>
</feature>
<dbReference type="NCBIfam" id="NF003657">
    <property type="entry name" value="PRK05289.1"/>
    <property type="match status" value="1"/>
</dbReference>
<dbReference type="NCBIfam" id="TIGR01852">
    <property type="entry name" value="lipid_A_lpxA"/>
    <property type="match status" value="1"/>
</dbReference>
<dbReference type="CDD" id="cd03351">
    <property type="entry name" value="LbH_UDP-GlcNAc_AT"/>
    <property type="match status" value="1"/>
</dbReference>
<dbReference type="Gene3D" id="2.160.10.10">
    <property type="entry name" value="Hexapeptide repeat proteins"/>
    <property type="match status" value="1"/>
</dbReference>
<dbReference type="PANTHER" id="PTHR43480:SF1">
    <property type="entry name" value="ACYL-[ACYL-CARRIER-PROTEIN]--UDP-N-ACETYLGLUCOSAMINE O-ACYLTRANSFERASE, MITOCHONDRIAL-RELATED"/>
    <property type="match status" value="1"/>
</dbReference>
<dbReference type="GO" id="GO:0008780">
    <property type="term" value="F:acyl-[acyl-carrier-protein]-UDP-N-acetylglucosamine O-acyltransferase activity"/>
    <property type="evidence" value="ECO:0007669"/>
    <property type="project" value="InterPro"/>
</dbReference>
<proteinExistence type="predicted"/>
<reference evidence="7 8" key="1">
    <citation type="submission" date="2019-03" db="EMBL/GenBank/DDBJ databases">
        <title>Genomic Encyclopedia of Type Strains, Phase IV (KMG-IV): sequencing the most valuable type-strain genomes for metagenomic binning, comparative biology and taxonomic classification.</title>
        <authorList>
            <person name="Goeker M."/>
        </authorList>
    </citation>
    <scope>NUCLEOTIDE SEQUENCE [LARGE SCALE GENOMIC DNA]</scope>
    <source>
        <strain evidence="7 8">DSM 25964</strain>
    </source>
</reference>
<dbReference type="AlphaFoldDB" id="A0A4R8MGH6"/>
<protein>
    <submittedName>
        <fullName evidence="7">Acyl-[acyl-carrier-protein]--UDP-N-acetylglucosamine O-acyltransferase</fullName>
    </submittedName>
</protein>
<dbReference type="GO" id="GO:0009245">
    <property type="term" value="P:lipid A biosynthetic process"/>
    <property type="evidence" value="ECO:0007669"/>
    <property type="project" value="UniProtKB-KW"/>
</dbReference>
<evidence type="ECO:0000256" key="2">
    <source>
        <dbReference type="ARBA" id="ARBA00022556"/>
    </source>
</evidence>
<evidence type="ECO:0000256" key="1">
    <source>
        <dbReference type="ARBA" id="ARBA00022516"/>
    </source>
</evidence>
<dbReference type="Gene3D" id="1.20.1180.10">
    <property type="entry name" value="Udp N-acetylglucosamine O-acyltransferase, C-terminal domain"/>
    <property type="match status" value="1"/>
</dbReference>
<keyword evidence="5 7" id="KW-0012">Acyltransferase</keyword>
<dbReference type="EMBL" id="SORI01000001">
    <property type="protein sequence ID" value="TDY65093.1"/>
    <property type="molecule type" value="Genomic_DNA"/>
</dbReference>
<keyword evidence="8" id="KW-1185">Reference proteome</keyword>
<evidence type="ECO:0000256" key="5">
    <source>
        <dbReference type="ARBA" id="ARBA00023315"/>
    </source>
</evidence>
<evidence type="ECO:0000256" key="3">
    <source>
        <dbReference type="ARBA" id="ARBA00022679"/>
    </source>
</evidence>
<evidence type="ECO:0000256" key="4">
    <source>
        <dbReference type="ARBA" id="ARBA00023098"/>
    </source>
</evidence>
<keyword evidence="2" id="KW-0441">Lipid A biosynthesis</keyword>
<dbReference type="InterPro" id="IPR029098">
    <property type="entry name" value="Acetyltransf_C"/>
</dbReference>
<name>A0A4R8MGH6_9BACT</name>
<dbReference type="Proteomes" id="UP000295066">
    <property type="component" value="Unassembled WGS sequence"/>
</dbReference>
<dbReference type="InterPro" id="IPR001451">
    <property type="entry name" value="Hexapep"/>
</dbReference>